<dbReference type="InterPro" id="IPR000873">
    <property type="entry name" value="AMP-dep_synth/lig_dom"/>
</dbReference>
<dbReference type="SUPFAM" id="SSF56801">
    <property type="entry name" value="Acetyl-CoA synthetase-like"/>
    <property type="match status" value="1"/>
</dbReference>
<dbReference type="InterPro" id="IPR020845">
    <property type="entry name" value="AMP-binding_CS"/>
</dbReference>
<accession>A0AA39WUJ6</accession>
<reference evidence="2" key="1">
    <citation type="submission" date="2023-06" db="EMBL/GenBank/DDBJ databases">
        <title>Genome-scale phylogeny and comparative genomics of the fungal order Sordariales.</title>
        <authorList>
            <consortium name="Lawrence Berkeley National Laboratory"/>
            <person name="Hensen N."/>
            <person name="Bonometti L."/>
            <person name="Westerberg I."/>
            <person name="Brannstrom I.O."/>
            <person name="Guillou S."/>
            <person name="Cros-Aarteil S."/>
            <person name="Calhoun S."/>
            <person name="Haridas S."/>
            <person name="Kuo A."/>
            <person name="Mondo S."/>
            <person name="Pangilinan J."/>
            <person name="Riley R."/>
            <person name="LaButti K."/>
            <person name="Andreopoulos B."/>
            <person name="Lipzen A."/>
            <person name="Chen C."/>
            <person name="Yanf M."/>
            <person name="Daum C."/>
            <person name="Ng V."/>
            <person name="Clum A."/>
            <person name="Steindorff A."/>
            <person name="Ohm R."/>
            <person name="Martin F."/>
            <person name="Silar P."/>
            <person name="Natvig D."/>
            <person name="Lalanne C."/>
            <person name="Gautier V."/>
            <person name="Ament-velasquez S.L."/>
            <person name="Kruys A."/>
            <person name="Hutchinson M.I."/>
            <person name="Powell A.J."/>
            <person name="Barry K."/>
            <person name="Miller A.N."/>
            <person name="Grigoriev I.V."/>
            <person name="Debuchy R."/>
            <person name="Gladieux P."/>
            <person name="Thoren M.H."/>
            <person name="Johannesson H."/>
        </authorList>
    </citation>
    <scope>NUCLEOTIDE SEQUENCE</scope>
    <source>
        <strain evidence="2">SMH3391-2</strain>
    </source>
</reference>
<dbReference type="Pfam" id="PF00501">
    <property type="entry name" value="AMP-binding"/>
    <property type="match status" value="1"/>
</dbReference>
<dbReference type="Pfam" id="PF00975">
    <property type="entry name" value="Thioesterase"/>
    <property type="match status" value="1"/>
</dbReference>
<keyword evidence="3" id="KW-1185">Reference proteome</keyword>
<dbReference type="PANTHER" id="PTHR24096">
    <property type="entry name" value="LONG-CHAIN-FATTY-ACID--COA LIGASE"/>
    <property type="match status" value="1"/>
</dbReference>
<dbReference type="Gene3D" id="3.40.50.12780">
    <property type="entry name" value="N-terminal domain of ligase-like"/>
    <property type="match status" value="1"/>
</dbReference>
<sequence>MYRRRCCSVRLQDLLRYRAESGSTKHLILYGLGNTSSTPTEVSYSALYAQAKYSANIVRSLDGFAKGRPVLLHLEDHWDTIIWFWAVLLADGLPVLSSPFSNVDEHRHKHIEGLSTLLESPICITRAKSLHLFGGSHTLRIQTVESLAETKPNGATPAAAREHGISAGQSTNDGLAMLMLTSGSTGNAKAVRLTHKQVLAACAGKASVRPNPAKLPFLNWIGLDHVASLVEIHLQGLYVGVDQIHVHAADIVPSPLTFLDLLSRHNVFRSFAPNFFLGKLVPSMQAAPADATWDLSSLGVIASGGEANDVSTTVAAAALLQKYGAPRNVITTGFGMTETCAGAIFNLNCPDYDTQQELGVASLGKCMKGIEMRVTIRGEGIKLAATNQPGDLEVRGEVVFAGYYKNPGATKEAFTADGWFRTGDQALLDAAGNLSMIGRTKDILNINGVKFVAADVQASIEQALATRVARCVSFPSKAAHTEQVTVAYVPLNWPLSAEEMAEIDDLAIQASIVSTSTRPLVFSLQEKSQPLLPVSALGKISRAKMRALFEQGVFDEDVQVHRQNVEAYKQELKAKGLLVEATEDEQAVINDIAWTKDIPADTIGVETIVFDLGFTSMDVIKLKNRIDQRLGITVPVIVLMKNPTAKGIAKAIRPKDAAGESSEPAEVNADYDPVVTFRSGGSKTPLWLVHPGVGEVLVFVGLSKYLADNDRPVYALRARGFEENQTRFASIEETVQTYVAAIRKRQPHGPYALAGYSYGTMIAFEISKVLDAQDGFGTVKFLGSFNLPPHIKSRMKQLNWNMCLLHLGYFLGLTTEQYADSIDEASYRDITRDKAMAQILGIADEQRMLELGLGEEGLYRWVEVAFGLQSMAVEYEPSGAVAQMDVFHAIPLKVAAKSRQEWVEVHLSKWNDFCKSEVRFHEVQGAHYTMIGPDYVESFANTLKAVLKARDV</sequence>
<dbReference type="InterPro" id="IPR036736">
    <property type="entry name" value="ACP-like_sf"/>
</dbReference>
<dbReference type="SUPFAM" id="SSF53474">
    <property type="entry name" value="alpha/beta-Hydrolases"/>
    <property type="match status" value="1"/>
</dbReference>
<dbReference type="SUPFAM" id="SSF47336">
    <property type="entry name" value="ACP-like"/>
    <property type="match status" value="1"/>
</dbReference>
<dbReference type="PROSITE" id="PS50075">
    <property type="entry name" value="CARRIER"/>
    <property type="match status" value="1"/>
</dbReference>
<dbReference type="PANTHER" id="PTHR24096:SF267">
    <property type="entry name" value="MALONATE--COA LIGASE ACSF3, MITOCHONDRIAL"/>
    <property type="match status" value="1"/>
</dbReference>
<dbReference type="EMBL" id="JAULSR010000004">
    <property type="protein sequence ID" value="KAK0621888.1"/>
    <property type="molecule type" value="Genomic_DNA"/>
</dbReference>
<dbReference type="InterPro" id="IPR001031">
    <property type="entry name" value="Thioesterase"/>
</dbReference>
<feature type="domain" description="Carrier" evidence="1">
    <location>
        <begin position="579"/>
        <end position="656"/>
    </location>
</feature>
<organism evidence="2 3">
    <name type="scientific">Bombardia bombarda</name>
    <dbReference type="NCBI Taxonomy" id="252184"/>
    <lineage>
        <taxon>Eukaryota</taxon>
        <taxon>Fungi</taxon>
        <taxon>Dikarya</taxon>
        <taxon>Ascomycota</taxon>
        <taxon>Pezizomycotina</taxon>
        <taxon>Sordariomycetes</taxon>
        <taxon>Sordariomycetidae</taxon>
        <taxon>Sordariales</taxon>
        <taxon>Lasiosphaeriaceae</taxon>
        <taxon>Bombardia</taxon>
    </lineage>
</organism>
<dbReference type="Proteomes" id="UP001174934">
    <property type="component" value="Unassembled WGS sequence"/>
</dbReference>
<dbReference type="GO" id="GO:0031957">
    <property type="term" value="F:very long-chain fatty acid-CoA ligase activity"/>
    <property type="evidence" value="ECO:0007669"/>
    <property type="project" value="TreeGrafter"/>
</dbReference>
<dbReference type="InterPro" id="IPR009081">
    <property type="entry name" value="PP-bd_ACP"/>
</dbReference>
<dbReference type="Gene3D" id="1.10.1200.10">
    <property type="entry name" value="ACP-like"/>
    <property type="match status" value="1"/>
</dbReference>
<dbReference type="AlphaFoldDB" id="A0AA39WUJ6"/>
<dbReference type="Pfam" id="PF00550">
    <property type="entry name" value="PP-binding"/>
    <property type="match status" value="1"/>
</dbReference>
<comment type="caution">
    <text evidence="2">The sequence shown here is derived from an EMBL/GenBank/DDBJ whole genome shotgun (WGS) entry which is preliminary data.</text>
</comment>
<dbReference type="Gene3D" id="3.40.50.1820">
    <property type="entry name" value="alpha/beta hydrolase"/>
    <property type="match status" value="1"/>
</dbReference>
<dbReference type="PROSITE" id="PS00455">
    <property type="entry name" value="AMP_BINDING"/>
    <property type="match status" value="1"/>
</dbReference>
<dbReference type="Gene3D" id="3.30.300.30">
    <property type="match status" value="1"/>
</dbReference>
<protein>
    <recommendedName>
        <fullName evidence="1">Carrier domain-containing protein</fullName>
    </recommendedName>
</protein>
<evidence type="ECO:0000259" key="1">
    <source>
        <dbReference type="PROSITE" id="PS50075"/>
    </source>
</evidence>
<dbReference type="InterPro" id="IPR029058">
    <property type="entry name" value="AB_hydrolase_fold"/>
</dbReference>
<evidence type="ECO:0000313" key="3">
    <source>
        <dbReference type="Proteomes" id="UP001174934"/>
    </source>
</evidence>
<dbReference type="InterPro" id="IPR042099">
    <property type="entry name" value="ANL_N_sf"/>
</dbReference>
<evidence type="ECO:0000313" key="2">
    <source>
        <dbReference type="EMBL" id="KAK0621888.1"/>
    </source>
</evidence>
<name>A0AA39WUJ6_9PEZI</name>
<dbReference type="InterPro" id="IPR045851">
    <property type="entry name" value="AMP-bd_C_sf"/>
</dbReference>
<dbReference type="GO" id="GO:0006633">
    <property type="term" value="P:fatty acid biosynthetic process"/>
    <property type="evidence" value="ECO:0007669"/>
    <property type="project" value="TreeGrafter"/>
</dbReference>
<gene>
    <name evidence="2" type="ORF">B0T17DRAFT_642186</name>
</gene>
<proteinExistence type="predicted"/>